<dbReference type="GO" id="GO:0016763">
    <property type="term" value="F:pentosyltransferase activity"/>
    <property type="evidence" value="ECO:0007669"/>
    <property type="project" value="InterPro"/>
</dbReference>
<dbReference type="Pfam" id="PF02885">
    <property type="entry name" value="Glycos_trans_3N"/>
    <property type="match status" value="1"/>
</dbReference>
<dbReference type="InterPro" id="IPR000053">
    <property type="entry name" value="Thymidine/pyrmidine_PPase"/>
</dbReference>
<dbReference type="InterPro" id="IPR013102">
    <property type="entry name" value="PYNP_C"/>
</dbReference>
<dbReference type="Gene3D" id="3.40.1030.10">
    <property type="entry name" value="Nucleoside phosphorylase/phosphoribosyltransferase catalytic domain"/>
    <property type="match status" value="1"/>
</dbReference>
<dbReference type="NCBIfam" id="TIGR02645">
    <property type="entry name" value="ARCH_P_rylase"/>
    <property type="match status" value="1"/>
</dbReference>
<dbReference type="InterPro" id="IPR017459">
    <property type="entry name" value="Glycosyl_Trfase_fam3_N_dom"/>
</dbReference>
<dbReference type="PANTHER" id="PTHR10515">
    <property type="entry name" value="THYMIDINE PHOSPHORYLASE"/>
    <property type="match status" value="1"/>
</dbReference>
<dbReference type="Gene3D" id="1.20.970.50">
    <property type="match status" value="1"/>
</dbReference>
<dbReference type="NCBIfam" id="NF003338">
    <property type="entry name" value="PRK04350.1"/>
    <property type="match status" value="1"/>
</dbReference>
<dbReference type="Proteomes" id="UP000177050">
    <property type="component" value="Unassembled WGS sequence"/>
</dbReference>
<evidence type="ECO:0000313" key="4">
    <source>
        <dbReference type="EMBL" id="OGK73512.1"/>
    </source>
</evidence>
<dbReference type="InterPro" id="IPR017872">
    <property type="entry name" value="Pyrmidine_PPase_CS"/>
</dbReference>
<dbReference type="Gene3D" id="3.90.1170.30">
    <property type="entry name" value="Pyrimidine nucleoside phosphorylase-like, C-terminal domain"/>
    <property type="match status" value="1"/>
</dbReference>
<dbReference type="GO" id="GO:0004645">
    <property type="term" value="F:1,4-alpha-oligoglucan phosphorylase activity"/>
    <property type="evidence" value="ECO:0007669"/>
    <property type="project" value="InterPro"/>
</dbReference>
<dbReference type="Pfam" id="PF07831">
    <property type="entry name" value="PYNP_C"/>
    <property type="match status" value="1"/>
</dbReference>
<evidence type="ECO:0000256" key="1">
    <source>
        <dbReference type="ARBA" id="ARBA00022676"/>
    </source>
</evidence>
<evidence type="ECO:0000259" key="3">
    <source>
        <dbReference type="SMART" id="SM00941"/>
    </source>
</evidence>
<dbReference type="SUPFAM" id="SSF52418">
    <property type="entry name" value="Nucleoside phosphorylase/phosphoribosyltransferase catalytic domain"/>
    <property type="match status" value="1"/>
</dbReference>
<gene>
    <name evidence="4" type="ORF">A3K52_01830</name>
</gene>
<dbReference type="InterPro" id="IPR036320">
    <property type="entry name" value="Glycosyl_Trfase_fam3_N_dom_sf"/>
</dbReference>
<feature type="domain" description="Pyrimidine nucleoside phosphorylase C-terminal" evidence="3">
    <location>
        <begin position="349"/>
        <end position="416"/>
    </location>
</feature>
<dbReference type="InterPro" id="IPR036566">
    <property type="entry name" value="PYNP-like_C_sf"/>
</dbReference>
<evidence type="ECO:0000256" key="2">
    <source>
        <dbReference type="ARBA" id="ARBA00022679"/>
    </source>
</evidence>
<dbReference type="InterPro" id="IPR035902">
    <property type="entry name" value="Nuc_phospho_transferase"/>
</dbReference>
<dbReference type="PANTHER" id="PTHR10515:SF0">
    <property type="entry name" value="THYMIDINE PHOSPHORYLASE"/>
    <property type="match status" value="1"/>
</dbReference>
<reference evidence="4 5" key="1">
    <citation type="journal article" date="2016" name="Nat. Commun.">
        <title>Thousands of microbial genomes shed light on interconnected biogeochemical processes in an aquifer system.</title>
        <authorList>
            <person name="Anantharaman K."/>
            <person name="Brown C.T."/>
            <person name="Hug L.A."/>
            <person name="Sharon I."/>
            <person name="Castelle C.J."/>
            <person name="Probst A.J."/>
            <person name="Thomas B.C."/>
            <person name="Singh A."/>
            <person name="Wilkins M.J."/>
            <person name="Karaoz U."/>
            <person name="Brodie E.L."/>
            <person name="Williams K.H."/>
            <person name="Hubbard S.S."/>
            <person name="Banfield J.F."/>
        </authorList>
    </citation>
    <scope>NUCLEOTIDE SEQUENCE [LARGE SCALE GENOMIC DNA]</scope>
</reference>
<dbReference type="SMART" id="SM00941">
    <property type="entry name" value="PYNP_C"/>
    <property type="match status" value="1"/>
</dbReference>
<protein>
    <recommendedName>
        <fullName evidence="3">Pyrimidine nucleoside phosphorylase C-terminal domain-containing protein</fullName>
    </recommendedName>
</protein>
<organism evidence="4 5">
    <name type="scientific">Candidatus Roizmanbacteria bacterium RIFOXYD1_FULL_38_12</name>
    <dbReference type="NCBI Taxonomy" id="1802093"/>
    <lineage>
        <taxon>Bacteria</taxon>
        <taxon>Candidatus Roizmaniibacteriota</taxon>
    </lineage>
</organism>
<keyword evidence="2" id="KW-0808">Transferase</keyword>
<evidence type="ECO:0000313" key="5">
    <source>
        <dbReference type="Proteomes" id="UP000177050"/>
    </source>
</evidence>
<dbReference type="Pfam" id="PF00591">
    <property type="entry name" value="Glycos_transf_3"/>
    <property type="match status" value="1"/>
</dbReference>
<dbReference type="AlphaFoldDB" id="A0A1F7L048"/>
<dbReference type="SUPFAM" id="SSF54680">
    <property type="entry name" value="Pyrimidine nucleoside phosphorylase C-terminal domain"/>
    <property type="match status" value="1"/>
</dbReference>
<dbReference type="SUPFAM" id="SSF47648">
    <property type="entry name" value="Nucleoside phosphorylase/phosphoribosyltransferase N-terminal domain"/>
    <property type="match status" value="1"/>
</dbReference>
<name>A0A1F7L048_9BACT</name>
<dbReference type="EMBL" id="MGBR01000001">
    <property type="protein sequence ID" value="OGK73512.1"/>
    <property type="molecule type" value="Genomic_DNA"/>
</dbReference>
<dbReference type="PROSITE" id="PS00647">
    <property type="entry name" value="THYMID_PHOSPHORYLASE"/>
    <property type="match status" value="1"/>
</dbReference>
<dbReference type="InterPro" id="IPR000312">
    <property type="entry name" value="Glycosyl_Trfase_fam3"/>
</dbReference>
<dbReference type="GO" id="GO:0006213">
    <property type="term" value="P:pyrimidine nucleoside metabolic process"/>
    <property type="evidence" value="ECO:0007669"/>
    <property type="project" value="InterPro"/>
</dbReference>
<sequence>MNKSDTKVTVVKTIQKKLLGKKLSYHEIYQLMDEIAHERLSDILTTYFVAASFREGFSSDELYHFTKAMVETGARLHFKGIVADKHSIGGLPGTRATMIVVPIVVSSGFKMPKISSRAITTPAGTADVMEVLAGVEFSPSKLEDIVNVVGGCICWNGHLGIAPADDIIIRVEEPLSFESFDKVIVSIMAKHVAAGSTHLILDLPIGKTMKIRHEKDAESVLHKFVKLGKRFGIKVIGNITHTKEPAGNGIGPALEAIDVLKVLEQKKDRPMQLETRALSLASKLLDLCYKDARIKKDGMSQAKQILESGEALKKFKEIVEAQGGDTQITSDTLKIKAKSFEVKAVHTGIIRAVNNYNLNSIAKLLGAPHNQFSGVYLHKKIGDKVIKEETIITFYSMGYYHIKEAIETLKMFPVYIIE</sequence>
<dbReference type="InterPro" id="IPR013466">
    <property type="entry name" value="Thymidine/AMP_Pase"/>
</dbReference>
<dbReference type="GO" id="GO:0006206">
    <property type="term" value="P:pyrimidine nucleobase metabolic process"/>
    <property type="evidence" value="ECO:0007669"/>
    <property type="project" value="InterPro"/>
</dbReference>
<accession>A0A1F7L048</accession>
<dbReference type="GO" id="GO:0005829">
    <property type="term" value="C:cytosol"/>
    <property type="evidence" value="ECO:0007669"/>
    <property type="project" value="TreeGrafter"/>
</dbReference>
<proteinExistence type="predicted"/>
<comment type="caution">
    <text evidence="4">The sequence shown here is derived from an EMBL/GenBank/DDBJ whole genome shotgun (WGS) entry which is preliminary data.</text>
</comment>
<keyword evidence="1" id="KW-0328">Glycosyltransferase</keyword>